<dbReference type="GO" id="GO:0004040">
    <property type="term" value="F:amidase activity"/>
    <property type="evidence" value="ECO:0007669"/>
    <property type="project" value="InterPro"/>
</dbReference>
<evidence type="ECO:0000259" key="5">
    <source>
        <dbReference type="SMART" id="SM00646"/>
    </source>
</evidence>
<gene>
    <name evidence="6" type="ORF">GR217_02620</name>
</gene>
<proteinExistence type="predicted"/>
<dbReference type="InterPro" id="IPR002508">
    <property type="entry name" value="MurNAc-LAA_cat"/>
</dbReference>
<evidence type="ECO:0000256" key="3">
    <source>
        <dbReference type="ARBA" id="ARBA00022801"/>
    </source>
</evidence>
<dbReference type="RefSeq" id="WP_130663087.1">
    <property type="nucleotide sequence ID" value="NZ_SILB01000004.1"/>
</dbReference>
<comment type="caution">
    <text evidence="6">The sequence shown here is derived from an EMBL/GenBank/DDBJ whole genome shotgun (WGS) entry which is preliminary data.</text>
</comment>
<dbReference type="AlphaFoldDB" id="A0AAE4YMB1"/>
<dbReference type="EC" id="3.5.1.28" evidence="2"/>
<dbReference type="SUPFAM" id="SSF53187">
    <property type="entry name" value="Zn-dependent exopeptidases"/>
    <property type="match status" value="1"/>
</dbReference>
<dbReference type="PANTHER" id="PTHR30404">
    <property type="entry name" value="N-ACETYLMURAMOYL-L-ALANINE AMIDASE"/>
    <property type="match status" value="1"/>
</dbReference>
<reference evidence="6 7" key="1">
    <citation type="submission" date="2019-12" db="EMBL/GenBank/DDBJ databases">
        <title>Rhizobium genotypes associated with high levels of biological nitrogen fixation by grain legumes in a temperate-maritime cropping system.</title>
        <authorList>
            <person name="Maluk M."/>
            <person name="Francesc Ferrando Molina F."/>
            <person name="Lopez Del Egido L."/>
            <person name="Lafos M."/>
            <person name="Langarica-Fuentes A."/>
            <person name="Gebre Yohannes G."/>
            <person name="Young M.W."/>
            <person name="Martin P."/>
            <person name="Gantlett R."/>
            <person name="Kenicer G."/>
            <person name="Hawes C."/>
            <person name="Begg G.S."/>
            <person name="Quilliam R.S."/>
            <person name="Squire G.R."/>
            <person name="Poole P.S."/>
            <person name="Young P.W."/>
            <person name="Iannetta P.M."/>
            <person name="James E.K."/>
        </authorList>
    </citation>
    <scope>NUCLEOTIDE SEQUENCE [LARGE SCALE GENOMIC DNA]</scope>
    <source>
        <strain evidence="6 7">JHI985</strain>
    </source>
</reference>
<feature type="region of interest" description="Disordered" evidence="4">
    <location>
        <begin position="307"/>
        <end position="332"/>
    </location>
</feature>
<evidence type="ECO:0000256" key="4">
    <source>
        <dbReference type="SAM" id="MobiDB-lite"/>
    </source>
</evidence>
<protein>
    <recommendedName>
        <fullName evidence="2">N-acetylmuramoyl-L-alanine amidase</fullName>
        <ecNumber evidence="2">3.5.1.28</ecNumber>
    </recommendedName>
</protein>
<dbReference type="GO" id="GO:0030288">
    <property type="term" value="C:outer membrane-bounded periplasmic space"/>
    <property type="evidence" value="ECO:0007669"/>
    <property type="project" value="TreeGrafter"/>
</dbReference>
<dbReference type="InterPro" id="IPR050695">
    <property type="entry name" value="N-acetylmuramoyl_amidase_3"/>
</dbReference>
<dbReference type="GO" id="GO:0009253">
    <property type="term" value="P:peptidoglycan catabolic process"/>
    <property type="evidence" value="ECO:0007669"/>
    <property type="project" value="InterPro"/>
</dbReference>
<dbReference type="Gene3D" id="3.40.630.40">
    <property type="entry name" value="Zn-dependent exopeptidases"/>
    <property type="match status" value="1"/>
</dbReference>
<dbReference type="GO" id="GO:0008745">
    <property type="term" value="F:N-acetylmuramoyl-L-alanine amidase activity"/>
    <property type="evidence" value="ECO:0007669"/>
    <property type="project" value="UniProtKB-EC"/>
</dbReference>
<evidence type="ECO:0000256" key="2">
    <source>
        <dbReference type="ARBA" id="ARBA00011901"/>
    </source>
</evidence>
<dbReference type="InterPro" id="IPR002901">
    <property type="entry name" value="MGlyc_endo_b_GlcNAc-like_dom"/>
</dbReference>
<accession>A0AAE4YMB1</accession>
<dbReference type="Proteomes" id="UP000661163">
    <property type="component" value="Unassembled WGS sequence"/>
</dbReference>
<dbReference type="Pfam" id="PF01520">
    <property type="entry name" value="Amidase_3"/>
    <property type="match status" value="1"/>
</dbReference>
<feature type="domain" description="MurNAc-LAA" evidence="5">
    <location>
        <begin position="240"/>
        <end position="382"/>
    </location>
</feature>
<dbReference type="SMART" id="SM00646">
    <property type="entry name" value="Ami_3"/>
    <property type="match status" value="1"/>
</dbReference>
<sequence>MAANELLKRLVTIFSDDDLRHPQLRGIALAQWLLESGRATSDLSTQHYNFGGLKWRKEMAGFATRIQYEAHDGVDFYCKFATIENFITGYWVFLNRSPYSGWEAHVSTPEEFIKFIGPVYAGDESYADKVIALLPEANQLLEDAVRARAEGHQGHEEAHDVNGKDLGVIVIDPGHGGTQNLPGSDANHAISVSGVKEKKLALDFSLILRDQIYARAKTGERVKVVMTRESDKNLPGRERARFAFDHKAKLFLCLHFNGDQNRSARGTETYYRAKENGNINLEEDMTFAQSVQTALFKQLKALDNSAKDRGIKPDNEGNPNLPGFGVLNDHNLGNDERRDPCRAAYIEAEFITNPSVEKLLISGPDSINNRTLAMRAVADAVLQQMRQI</sequence>
<name>A0AAE4YMB1_9HYPH</name>
<dbReference type="Pfam" id="PF01832">
    <property type="entry name" value="Glucosaminidase"/>
    <property type="match status" value="1"/>
</dbReference>
<keyword evidence="3" id="KW-0378">Hydrolase</keyword>
<comment type="catalytic activity">
    <reaction evidence="1">
        <text>Hydrolyzes the link between N-acetylmuramoyl residues and L-amino acid residues in certain cell-wall glycopeptides.</text>
        <dbReference type="EC" id="3.5.1.28"/>
    </reaction>
</comment>
<dbReference type="Gene3D" id="1.10.530.10">
    <property type="match status" value="1"/>
</dbReference>
<dbReference type="PANTHER" id="PTHR30404:SF0">
    <property type="entry name" value="N-ACETYLMURAMOYL-L-ALANINE AMIDASE AMIC"/>
    <property type="match status" value="1"/>
</dbReference>
<evidence type="ECO:0000313" key="6">
    <source>
        <dbReference type="EMBL" id="NEI46593.1"/>
    </source>
</evidence>
<evidence type="ECO:0000256" key="1">
    <source>
        <dbReference type="ARBA" id="ARBA00001561"/>
    </source>
</evidence>
<organism evidence="6 7">
    <name type="scientific">Rhizobium ruizarguesonis</name>
    <dbReference type="NCBI Taxonomy" id="2081791"/>
    <lineage>
        <taxon>Bacteria</taxon>
        <taxon>Pseudomonadati</taxon>
        <taxon>Pseudomonadota</taxon>
        <taxon>Alphaproteobacteria</taxon>
        <taxon>Hyphomicrobiales</taxon>
        <taxon>Rhizobiaceae</taxon>
        <taxon>Rhizobium/Agrobacterium group</taxon>
        <taxon>Rhizobium</taxon>
    </lineage>
</organism>
<dbReference type="EMBL" id="WUFC01000001">
    <property type="protein sequence ID" value="NEI46593.1"/>
    <property type="molecule type" value="Genomic_DNA"/>
</dbReference>
<evidence type="ECO:0000313" key="7">
    <source>
        <dbReference type="Proteomes" id="UP000661163"/>
    </source>
</evidence>
<dbReference type="CDD" id="cd02696">
    <property type="entry name" value="MurNAc-LAA"/>
    <property type="match status" value="1"/>
</dbReference>